<keyword evidence="3" id="KW-0276">Fatty acid metabolism</keyword>
<dbReference type="InterPro" id="IPR000873">
    <property type="entry name" value="AMP-dep_synth/lig_dom"/>
</dbReference>
<dbReference type="InterPro" id="IPR025110">
    <property type="entry name" value="AMP-bd_C"/>
</dbReference>
<dbReference type="PANTHER" id="PTHR22754:SF32">
    <property type="entry name" value="DISCO-INTERACTING PROTEIN 2"/>
    <property type="match status" value="1"/>
</dbReference>
<dbReference type="InterPro" id="IPR020845">
    <property type="entry name" value="AMP-binding_CS"/>
</dbReference>
<dbReference type="Gene3D" id="3.30.300.30">
    <property type="match status" value="1"/>
</dbReference>
<dbReference type="SUPFAM" id="SSF56801">
    <property type="entry name" value="Acetyl-CoA synthetase-like"/>
    <property type="match status" value="1"/>
</dbReference>
<dbReference type="Pfam" id="PF23024">
    <property type="entry name" value="AMP-dom_DIP2-like"/>
    <property type="match status" value="1"/>
</dbReference>
<gene>
    <name evidence="7" type="ORF">ACFPMF_25325</name>
</gene>
<dbReference type="InterPro" id="IPR045851">
    <property type="entry name" value="AMP-bd_C_sf"/>
</dbReference>
<keyword evidence="8" id="KW-1185">Reference proteome</keyword>
<reference evidence="8" key="1">
    <citation type="journal article" date="2019" name="Int. J. Syst. Evol. Microbiol.">
        <title>The Global Catalogue of Microorganisms (GCM) 10K type strain sequencing project: providing services to taxonomists for standard genome sequencing and annotation.</title>
        <authorList>
            <consortium name="The Broad Institute Genomics Platform"/>
            <consortium name="The Broad Institute Genome Sequencing Center for Infectious Disease"/>
            <person name="Wu L."/>
            <person name="Ma J."/>
        </authorList>
    </citation>
    <scope>NUCLEOTIDE SEQUENCE [LARGE SCALE GENOMIC DNA]</scope>
    <source>
        <strain evidence="8">CCUG 55250</strain>
    </source>
</reference>
<feature type="domain" description="AMP-dependent synthetase/ligase" evidence="5">
    <location>
        <begin position="15"/>
        <end position="412"/>
    </location>
</feature>
<dbReference type="Pfam" id="PF00501">
    <property type="entry name" value="AMP-binding"/>
    <property type="match status" value="1"/>
</dbReference>
<dbReference type="GO" id="GO:0016874">
    <property type="term" value="F:ligase activity"/>
    <property type="evidence" value="ECO:0007669"/>
    <property type="project" value="UniProtKB-KW"/>
</dbReference>
<dbReference type="CDD" id="cd05931">
    <property type="entry name" value="FAAL"/>
    <property type="match status" value="1"/>
</dbReference>
<name>A0ABW0INF3_9BACT</name>
<evidence type="ECO:0000313" key="7">
    <source>
        <dbReference type="EMBL" id="MFC5412672.1"/>
    </source>
</evidence>
<dbReference type="EMBL" id="JBHSMA010000014">
    <property type="protein sequence ID" value="MFC5412672.1"/>
    <property type="molecule type" value="Genomic_DNA"/>
</dbReference>
<comment type="caution">
    <text evidence="7">The sequence shown here is derived from an EMBL/GenBank/DDBJ whole genome shotgun (WGS) entry which is preliminary data.</text>
</comment>
<evidence type="ECO:0000256" key="4">
    <source>
        <dbReference type="ARBA" id="ARBA00023098"/>
    </source>
</evidence>
<feature type="domain" description="AMP-binding enzyme C-terminal" evidence="6">
    <location>
        <begin position="456"/>
        <end position="568"/>
    </location>
</feature>
<protein>
    <submittedName>
        <fullName evidence="7">Fatty acyl-AMP ligase</fullName>
    </submittedName>
</protein>
<dbReference type="InterPro" id="IPR040097">
    <property type="entry name" value="FAAL/FAAC"/>
</dbReference>
<accession>A0ABW0INF3</accession>
<proteinExistence type="inferred from homology"/>
<keyword evidence="4" id="KW-0443">Lipid metabolism</keyword>
<evidence type="ECO:0000259" key="6">
    <source>
        <dbReference type="Pfam" id="PF23024"/>
    </source>
</evidence>
<organism evidence="7 8">
    <name type="scientific">Larkinella bovis</name>
    <dbReference type="NCBI Taxonomy" id="683041"/>
    <lineage>
        <taxon>Bacteria</taxon>
        <taxon>Pseudomonadati</taxon>
        <taxon>Bacteroidota</taxon>
        <taxon>Cytophagia</taxon>
        <taxon>Cytophagales</taxon>
        <taxon>Spirosomataceae</taxon>
        <taxon>Larkinella</taxon>
    </lineage>
</organism>
<dbReference type="PANTHER" id="PTHR22754">
    <property type="entry name" value="DISCO-INTERACTING PROTEIN 2 DIP2 -RELATED"/>
    <property type="match status" value="1"/>
</dbReference>
<sequence>MSGTFKTIVETVRFRASQTPDRPAFIFLKDGEQEEEVRSYQQLHARASSLAGLLANPAREPSERKLCLLVYPQGLEFIEAFLGCLYAGIVAVPIAVPGKNRGSDKIGFLIRDAGIQTGLTTAKTLELLQKNFGNDGWFRSLSWVTTDTLPMTDTTDLPLPKPEDLALLQYTSGSTSQPKGVMVTHANIMANSAFIRHAFQNDSSSVSVCWLPSFHDMGLIDGIIQPLYCGFKAVLLNPVHVVQRPMRWLRAFRRYGGTYGGAPNFMFDFCVDRSTADERAELDLRSIRHLYNAAEPIRASTLHRFAEAFAISGFSRKSLFTCFGLAESTLAVTMCRVDCPPAFVTVDADALTAGRILYQPAGTPGARELVSSGWPMNDSVVRIVDPQTGRVCEEGEIGEIWTMGPSVTQGYWHQPALSAEWFEGYTNTGEGPFLRTGDAGFFCKTEGLFVTGRLKDLIIIRGSNHYPQDIELTVEHSHEALASNAGAAFSIYTEKGEQLVVIHELKRVALPTAPVQDIAHAILREVSLRHALAPVAVVLLRPNGVFKTTSGKVQRKACQQAFLDNSLAEHYRWDVLQQTTTDSKP</sequence>
<dbReference type="InterPro" id="IPR042099">
    <property type="entry name" value="ANL_N_sf"/>
</dbReference>
<dbReference type="PROSITE" id="PS00455">
    <property type="entry name" value="AMP_BINDING"/>
    <property type="match status" value="1"/>
</dbReference>
<dbReference type="Proteomes" id="UP001596106">
    <property type="component" value="Unassembled WGS sequence"/>
</dbReference>
<comment type="similarity">
    <text evidence="1">Belongs to the ATP-dependent AMP-binding enzyme family.</text>
</comment>
<dbReference type="Gene3D" id="3.40.50.12780">
    <property type="entry name" value="N-terminal domain of ligase-like"/>
    <property type="match status" value="1"/>
</dbReference>
<evidence type="ECO:0000256" key="2">
    <source>
        <dbReference type="ARBA" id="ARBA00022598"/>
    </source>
</evidence>
<evidence type="ECO:0000256" key="1">
    <source>
        <dbReference type="ARBA" id="ARBA00006432"/>
    </source>
</evidence>
<dbReference type="RefSeq" id="WP_379850416.1">
    <property type="nucleotide sequence ID" value="NZ_JBHSMA010000014.1"/>
</dbReference>
<evidence type="ECO:0000259" key="5">
    <source>
        <dbReference type="Pfam" id="PF00501"/>
    </source>
</evidence>
<evidence type="ECO:0000313" key="8">
    <source>
        <dbReference type="Proteomes" id="UP001596106"/>
    </source>
</evidence>
<keyword evidence="2 7" id="KW-0436">Ligase</keyword>
<evidence type="ECO:0000256" key="3">
    <source>
        <dbReference type="ARBA" id="ARBA00022832"/>
    </source>
</evidence>